<keyword evidence="6" id="KW-0456">Lyase</keyword>
<evidence type="ECO:0000256" key="4">
    <source>
        <dbReference type="ARBA" id="ARBA00020771"/>
    </source>
</evidence>
<dbReference type="SUPFAM" id="SSF51569">
    <property type="entry name" value="Aldolase"/>
    <property type="match status" value="1"/>
</dbReference>
<sequence>MEYPMKGYPRVRMRRLRRDRFNRRLVCESRLSCDDLIQPLFVCEGENQRESIPSMPAIERLSTDLVLAKAEHLVELDIPAIALFPVISTDRKTPNAEEAYNPDGLIPKTVRALREHLPDLGVITDVALDPYTSHGQDGLIDDSGYVVNDATVEVLVRQALCHADAGTQIVAPSDMMDGRIGEIRQSFETNGHVNTRILAYSAKYASGFYGPFRDAIGSAGNLAGADKFSYQADPGNSDEAIREVELDVAEGADMVMVKPAMPYLDIVSRVKRELGVPTFVYQVSGEYSMLSAAIANGWLERRQVVSEALLGFKRAGADAILTYFAEEVASWLGED</sequence>
<dbReference type="FunFam" id="3.20.20.70:FF:000019">
    <property type="entry name" value="Delta-aminolevulinic acid dehydratase"/>
    <property type="match status" value="1"/>
</dbReference>
<dbReference type="PROSITE" id="PS00169">
    <property type="entry name" value="D_ALA_DEHYDRATASE"/>
    <property type="match status" value="1"/>
</dbReference>
<proteinExistence type="inferred from homology"/>
<accession>A0A382IJC6</accession>
<evidence type="ECO:0000256" key="6">
    <source>
        <dbReference type="ARBA" id="ARBA00023239"/>
    </source>
</evidence>
<dbReference type="Pfam" id="PF00490">
    <property type="entry name" value="ALAD"/>
    <property type="match status" value="1"/>
</dbReference>
<dbReference type="EMBL" id="UINC01067277">
    <property type="protein sequence ID" value="SVB98791.1"/>
    <property type="molecule type" value="Genomic_DNA"/>
</dbReference>
<comment type="pathway">
    <text evidence="1">Porphyrin-containing compound metabolism; protoporphyrin-IX biosynthesis; coproporphyrinogen-III from 5-aminolevulinate: step 1/4.</text>
</comment>
<dbReference type="GO" id="GO:0008270">
    <property type="term" value="F:zinc ion binding"/>
    <property type="evidence" value="ECO:0007669"/>
    <property type="project" value="TreeGrafter"/>
</dbReference>
<name>A0A382IJC6_9ZZZZ</name>
<dbReference type="InterPro" id="IPR030656">
    <property type="entry name" value="ALAD_AS"/>
</dbReference>
<comment type="similarity">
    <text evidence="2">Belongs to the ALAD family.</text>
</comment>
<protein>
    <recommendedName>
        <fullName evidence="4">Delta-aminolevulinic acid dehydratase</fullName>
        <ecNumber evidence="3">4.2.1.24</ecNumber>
    </recommendedName>
    <alternativeName>
        <fullName evidence="8">Porphobilinogen synthase</fullName>
    </alternativeName>
</protein>
<evidence type="ECO:0000256" key="1">
    <source>
        <dbReference type="ARBA" id="ARBA00004694"/>
    </source>
</evidence>
<organism evidence="10">
    <name type="scientific">marine metagenome</name>
    <dbReference type="NCBI Taxonomy" id="408172"/>
    <lineage>
        <taxon>unclassified sequences</taxon>
        <taxon>metagenomes</taxon>
        <taxon>ecological metagenomes</taxon>
    </lineage>
</organism>
<dbReference type="PRINTS" id="PR00144">
    <property type="entry name" value="DALDHYDRTASE"/>
</dbReference>
<dbReference type="GO" id="GO:0004655">
    <property type="term" value="F:porphobilinogen synthase activity"/>
    <property type="evidence" value="ECO:0007669"/>
    <property type="project" value="UniProtKB-EC"/>
</dbReference>
<evidence type="ECO:0000256" key="8">
    <source>
        <dbReference type="ARBA" id="ARBA00032837"/>
    </source>
</evidence>
<dbReference type="SMART" id="SM01004">
    <property type="entry name" value="ALAD"/>
    <property type="match status" value="1"/>
</dbReference>
<dbReference type="PIRSF" id="PIRSF001415">
    <property type="entry name" value="Porphbilin_synth"/>
    <property type="match status" value="1"/>
</dbReference>
<dbReference type="PANTHER" id="PTHR11458:SF0">
    <property type="entry name" value="DELTA-AMINOLEVULINIC ACID DEHYDRATASE"/>
    <property type="match status" value="1"/>
</dbReference>
<keyword evidence="7" id="KW-0627">Porphyrin biosynthesis</keyword>
<dbReference type="Gene3D" id="3.20.20.70">
    <property type="entry name" value="Aldolase class I"/>
    <property type="match status" value="1"/>
</dbReference>
<evidence type="ECO:0000256" key="5">
    <source>
        <dbReference type="ARBA" id="ARBA00023133"/>
    </source>
</evidence>
<evidence type="ECO:0000313" key="10">
    <source>
        <dbReference type="EMBL" id="SVB98791.1"/>
    </source>
</evidence>
<evidence type="ECO:0000256" key="7">
    <source>
        <dbReference type="ARBA" id="ARBA00023244"/>
    </source>
</evidence>
<dbReference type="EC" id="4.2.1.24" evidence="3"/>
<dbReference type="GO" id="GO:0005829">
    <property type="term" value="C:cytosol"/>
    <property type="evidence" value="ECO:0007669"/>
    <property type="project" value="TreeGrafter"/>
</dbReference>
<dbReference type="NCBIfam" id="NF006762">
    <property type="entry name" value="PRK09283.1"/>
    <property type="match status" value="1"/>
</dbReference>
<dbReference type="CDD" id="cd04823">
    <property type="entry name" value="ALAD_PBGS_aspartate_rich"/>
    <property type="match status" value="1"/>
</dbReference>
<dbReference type="InterPro" id="IPR013785">
    <property type="entry name" value="Aldolase_TIM"/>
</dbReference>
<keyword evidence="5" id="KW-0350">Heme biosynthesis</keyword>
<gene>
    <name evidence="10" type="ORF">METZ01_LOCUS251645</name>
</gene>
<comment type="catalytic activity">
    <reaction evidence="9">
        <text>2 5-aminolevulinate = porphobilinogen + 2 H2O + H(+)</text>
        <dbReference type="Rhea" id="RHEA:24064"/>
        <dbReference type="ChEBI" id="CHEBI:15377"/>
        <dbReference type="ChEBI" id="CHEBI:15378"/>
        <dbReference type="ChEBI" id="CHEBI:58126"/>
        <dbReference type="ChEBI" id="CHEBI:356416"/>
        <dbReference type="EC" id="4.2.1.24"/>
    </reaction>
</comment>
<evidence type="ECO:0000256" key="2">
    <source>
        <dbReference type="ARBA" id="ARBA00008055"/>
    </source>
</evidence>
<dbReference type="AlphaFoldDB" id="A0A382IJC6"/>
<dbReference type="InterPro" id="IPR001731">
    <property type="entry name" value="ALAD"/>
</dbReference>
<evidence type="ECO:0000256" key="3">
    <source>
        <dbReference type="ARBA" id="ARBA00012053"/>
    </source>
</evidence>
<dbReference type="UniPathway" id="UPA00251">
    <property type="reaction ID" value="UER00318"/>
</dbReference>
<dbReference type="PANTHER" id="PTHR11458">
    <property type="entry name" value="DELTA-AMINOLEVULINIC ACID DEHYDRATASE"/>
    <property type="match status" value="1"/>
</dbReference>
<reference evidence="10" key="1">
    <citation type="submission" date="2018-05" db="EMBL/GenBank/DDBJ databases">
        <authorList>
            <person name="Lanie J.A."/>
            <person name="Ng W.-L."/>
            <person name="Kazmierczak K.M."/>
            <person name="Andrzejewski T.M."/>
            <person name="Davidsen T.M."/>
            <person name="Wayne K.J."/>
            <person name="Tettelin H."/>
            <person name="Glass J.I."/>
            <person name="Rusch D."/>
            <person name="Podicherti R."/>
            <person name="Tsui H.-C.T."/>
            <person name="Winkler M.E."/>
        </authorList>
    </citation>
    <scope>NUCLEOTIDE SEQUENCE</scope>
</reference>
<dbReference type="GO" id="GO:0006782">
    <property type="term" value="P:protoporphyrinogen IX biosynthetic process"/>
    <property type="evidence" value="ECO:0007669"/>
    <property type="project" value="UniProtKB-UniPathway"/>
</dbReference>
<evidence type="ECO:0000256" key="9">
    <source>
        <dbReference type="ARBA" id="ARBA00047651"/>
    </source>
</evidence>